<sequence>MGADKISLRALVDKWLAPTAATPARVMRTGRMANNRARFVCVAMQAATGPRSIFLFRHGDGSWCVFPPPETRPAMCCVRVDGR</sequence>
<reference evidence="1 2" key="1">
    <citation type="submission" date="2018-01" db="EMBL/GenBank/DDBJ databases">
        <title>Whole genome analyses suggest that Burkholderia sensu lato contains two further novel genera in the rhizoxinica-symbiotica group Mycetohabitans gen. nov., and Trinickia gen. nov.: implications for the evolution of diazotrophy and nodulation in the Burkholderiaceae.</title>
        <authorList>
            <person name="Estrada-de los Santos P."/>
            <person name="Palmer M."/>
            <person name="Chavez-Ramirez B."/>
            <person name="Beukes C."/>
            <person name="Steenkamp E.T."/>
            <person name="Hirsch A.M."/>
            <person name="Manyaka P."/>
            <person name="Maluk M."/>
            <person name="Lafos M."/>
            <person name="Crook M."/>
            <person name="Gross E."/>
            <person name="Simon M.F."/>
            <person name="Bueno dos Reis Junior F."/>
            <person name="Poole P.S."/>
            <person name="Venter S.N."/>
            <person name="James E.K."/>
        </authorList>
    </citation>
    <scope>NUCLEOTIDE SEQUENCE [LARGE SCALE GENOMIC DNA]</scope>
    <source>
        <strain evidence="1 2">GP25-8</strain>
    </source>
</reference>
<dbReference type="EMBL" id="PNYB01000009">
    <property type="protein sequence ID" value="PMS24616.1"/>
    <property type="molecule type" value="Genomic_DNA"/>
</dbReference>
<keyword evidence="2" id="KW-1185">Reference proteome</keyword>
<gene>
    <name evidence="1" type="ORF">C0Z19_12390</name>
</gene>
<protein>
    <submittedName>
        <fullName evidence="1">Uncharacterized protein</fullName>
    </submittedName>
</protein>
<dbReference type="AlphaFoldDB" id="A0A2N7W5D4"/>
<dbReference type="RefSeq" id="WP_102610131.1">
    <property type="nucleotide sequence ID" value="NZ_CADIKD010000003.1"/>
</dbReference>
<name>A0A2N7W5D4_9BURK</name>
<comment type="caution">
    <text evidence="1">The sequence shown here is derived from an EMBL/GenBank/DDBJ whole genome shotgun (WGS) entry which is preliminary data.</text>
</comment>
<organism evidence="1 2">
    <name type="scientific">Trinickia soli</name>
    <dbReference type="NCBI Taxonomy" id="380675"/>
    <lineage>
        <taxon>Bacteria</taxon>
        <taxon>Pseudomonadati</taxon>
        <taxon>Pseudomonadota</taxon>
        <taxon>Betaproteobacteria</taxon>
        <taxon>Burkholderiales</taxon>
        <taxon>Burkholderiaceae</taxon>
        <taxon>Trinickia</taxon>
    </lineage>
</organism>
<evidence type="ECO:0000313" key="2">
    <source>
        <dbReference type="Proteomes" id="UP000235347"/>
    </source>
</evidence>
<proteinExistence type="predicted"/>
<dbReference type="Proteomes" id="UP000235347">
    <property type="component" value="Unassembled WGS sequence"/>
</dbReference>
<evidence type="ECO:0000313" key="1">
    <source>
        <dbReference type="EMBL" id="PMS24616.1"/>
    </source>
</evidence>
<accession>A0A2N7W5D4</accession>